<gene>
    <name evidence="1" type="ORF">D3226_10435</name>
</gene>
<evidence type="ECO:0000313" key="2">
    <source>
        <dbReference type="Proteomes" id="UP001646141"/>
    </source>
</evidence>
<protein>
    <submittedName>
        <fullName evidence="1">Uncharacterized protein</fullName>
    </submittedName>
</protein>
<dbReference type="Proteomes" id="UP001646141">
    <property type="component" value="Unassembled WGS sequence"/>
</dbReference>
<proteinExistence type="predicted"/>
<evidence type="ECO:0000313" key="1">
    <source>
        <dbReference type="EMBL" id="MBL3690374.1"/>
    </source>
</evidence>
<name>A0ABS1SQE9_9MICO</name>
<keyword evidence="2" id="KW-1185">Reference proteome</keyword>
<accession>A0ABS1SQE9</accession>
<organism evidence="1 2">
    <name type="scientific">Leucobacter chromiireducens subsp. chromiireducens</name>
    <dbReference type="NCBI Taxonomy" id="660067"/>
    <lineage>
        <taxon>Bacteria</taxon>
        <taxon>Bacillati</taxon>
        <taxon>Actinomycetota</taxon>
        <taxon>Actinomycetes</taxon>
        <taxon>Micrococcales</taxon>
        <taxon>Microbacteriaceae</taxon>
        <taxon>Leucobacter</taxon>
    </lineage>
</organism>
<comment type="caution">
    <text evidence="1">The sequence shown here is derived from an EMBL/GenBank/DDBJ whole genome shotgun (WGS) entry which is preliminary data.</text>
</comment>
<sequence length="59" mass="6394">MVDDELGIFDQSFLWANDRSWFVSSMPDLAFAVIGCGDDLADRLLSGAALGALEARQES</sequence>
<dbReference type="EMBL" id="QYAD01000003">
    <property type="protein sequence ID" value="MBL3690374.1"/>
    <property type="molecule type" value="Genomic_DNA"/>
</dbReference>
<reference evidence="1 2" key="1">
    <citation type="submission" date="2018-09" db="EMBL/GenBank/DDBJ databases">
        <title>Comparative genomics of Leucobacter spp.</title>
        <authorList>
            <person name="Reis A.C."/>
            <person name="Kolvenbach B.A."/>
            <person name="Corvini P.F.X."/>
            <person name="Nunes O.C."/>
        </authorList>
    </citation>
    <scope>NUCLEOTIDE SEQUENCE [LARGE SCALE GENOMIC DNA]</scope>
    <source>
        <strain evidence="1 2">L-1</strain>
    </source>
</reference>